<keyword evidence="2 9" id="KW-0349">Heme</keyword>
<evidence type="ECO:0000256" key="2">
    <source>
        <dbReference type="ARBA" id="ARBA00022617"/>
    </source>
</evidence>
<comment type="caution">
    <text evidence="10">Lacks conserved residue(s) required for the propagation of feature annotation.</text>
</comment>
<dbReference type="Gene3D" id="2.10.70.10">
    <property type="entry name" value="Complement Module, domain 1"/>
    <property type="match status" value="1"/>
</dbReference>
<dbReference type="Pfam" id="PF00084">
    <property type="entry name" value="Sushi"/>
    <property type="match status" value="1"/>
</dbReference>
<dbReference type="FunFam" id="1.10.640.10:FF:000001">
    <property type="entry name" value="Peroxidasin homolog"/>
    <property type="match status" value="1"/>
</dbReference>
<evidence type="ECO:0000256" key="9">
    <source>
        <dbReference type="PIRSR" id="PIRSR619791-2"/>
    </source>
</evidence>
<keyword evidence="10" id="KW-0768">Sushi</keyword>
<dbReference type="GO" id="GO:0046872">
    <property type="term" value="F:metal ion binding"/>
    <property type="evidence" value="ECO:0007669"/>
    <property type="project" value="UniProtKB-KW"/>
</dbReference>
<dbReference type="GO" id="GO:0020037">
    <property type="term" value="F:heme binding"/>
    <property type="evidence" value="ECO:0007669"/>
    <property type="project" value="InterPro"/>
</dbReference>
<dbReference type="AlphaFoldDB" id="A0A3B4ZR63"/>
<evidence type="ECO:0000256" key="1">
    <source>
        <dbReference type="ARBA" id="ARBA00001970"/>
    </source>
</evidence>
<evidence type="ECO:0000256" key="10">
    <source>
        <dbReference type="PROSITE-ProRule" id="PRU00302"/>
    </source>
</evidence>
<reference evidence="12" key="1">
    <citation type="submission" date="2023-09" db="UniProtKB">
        <authorList>
            <consortium name="Ensembl"/>
        </authorList>
    </citation>
    <scope>IDENTIFICATION</scope>
</reference>
<dbReference type="Pfam" id="PF03098">
    <property type="entry name" value="An_peroxidase"/>
    <property type="match status" value="1"/>
</dbReference>
<dbReference type="SMART" id="SM00032">
    <property type="entry name" value="CCP"/>
    <property type="match status" value="1"/>
</dbReference>
<dbReference type="InterPro" id="IPR037120">
    <property type="entry name" value="Haem_peroxidase_sf_animal"/>
</dbReference>
<evidence type="ECO:0000313" key="12">
    <source>
        <dbReference type="Ensembl" id="ENSSPAP00000011368.1"/>
    </source>
</evidence>
<dbReference type="PROSITE" id="PS50923">
    <property type="entry name" value="SUSHI"/>
    <property type="match status" value="1"/>
</dbReference>
<evidence type="ECO:0000256" key="3">
    <source>
        <dbReference type="ARBA" id="ARBA00022723"/>
    </source>
</evidence>
<evidence type="ECO:0000259" key="11">
    <source>
        <dbReference type="PROSITE" id="PS50923"/>
    </source>
</evidence>
<dbReference type="Ensembl" id="ENSSPAT00000011569.1">
    <property type="protein sequence ID" value="ENSSPAP00000011368.1"/>
    <property type="gene ID" value="ENSSPAG00000008624.1"/>
</dbReference>
<keyword evidence="5" id="KW-0560">Oxidoreductase</keyword>
<dbReference type="SUPFAM" id="SSF48113">
    <property type="entry name" value="Heme-dependent peroxidases"/>
    <property type="match status" value="1"/>
</dbReference>
<dbReference type="InterPro" id="IPR000436">
    <property type="entry name" value="Sushi_SCR_CCP_dom"/>
</dbReference>
<evidence type="ECO:0000256" key="8">
    <source>
        <dbReference type="ARBA" id="ARBA00061342"/>
    </source>
</evidence>
<keyword evidence="3 9" id="KW-0479">Metal-binding</keyword>
<dbReference type="InterPro" id="IPR010255">
    <property type="entry name" value="Haem_peroxidase_sf"/>
</dbReference>
<dbReference type="PANTHER" id="PTHR11475:SF60">
    <property type="entry name" value="THYROID PEROXIDASE"/>
    <property type="match status" value="1"/>
</dbReference>
<dbReference type="InterPro" id="IPR019791">
    <property type="entry name" value="Haem_peroxidase_animal"/>
</dbReference>
<accession>A0A3B4ZR63</accession>
<name>A0A3B4ZR63_9TELE</name>
<dbReference type="PROSITE" id="PS50292">
    <property type="entry name" value="PEROXIDASE_3"/>
    <property type="match status" value="1"/>
</dbReference>
<dbReference type="GO" id="GO:0006979">
    <property type="term" value="P:response to oxidative stress"/>
    <property type="evidence" value="ECO:0007669"/>
    <property type="project" value="InterPro"/>
</dbReference>
<dbReference type="Gene3D" id="1.10.640.10">
    <property type="entry name" value="Haem peroxidase domain superfamily, animal type"/>
    <property type="match status" value="1"/>
</dbReference>
<dbReference type="GO" id="GO:0005615">
    <property type="term" value="C:extracellular space"/>
    <property type="evidence" value="ECO:0007669"/>
    <property type="project" value="TreeGrafter"/>
</dbReference>
<comment type="similarity">
    <text evidence="8">Belongs to the peroxidase family. XPO subfamily.</text>
</comment>
<evidence type="ECO:0000256" key="4">
    <source>
        <dbReference type="ARBA" id="ARBA00022729"/>
    </source>
</evidence>
<dbReference type="GO" id="GO:0004601">
    <property type="term" value="F:peroxidase activity"/>
    <property type="evidence" value="ECO:0007669"/>
    <property type="project" value="InterPro"/>
</dbReference>
<dbReference type="PRINTS" id="PR00457">
    <property type="entry name" value="ANPEROXIDASE"/>
</dbReference>
<organism evidence="12">
    <name type="scientific">Stegastes partitus</name>
    <name type="common">bicolor damselfish</name>
    <dbReference type="NCBI Taxonomy" id="144197"/>
    <lineage>
        <taxon>Eukaryota</taxon>
        <taxon>Metazoa</taxon>
        <taxon>Chordata</taxon>
        <taxon>Craniata</taxon>
        <taxon>Vertebrata</taxon>
        <taxon>Euteleostomi</taxon>
        <taxon>Actinopterygii</taxon>
        <taxon>Neopterygii</taxon>
        <taxon>Teleostei</taxon>
        <taxon>Neoteleostei</taxon>
        <taxon>Acanthomorphata</taxon>
        <taxon>Ovalentaria</taxon>
        <taxon>Pomacentridae</taxon>
        <taxon>Stegastes</taxon>
    </lineage>
</organism>
<dbReference type="STRING" id="144197.ENSSPAP00000011368"/>
<keyword evidence="6 9" id="KW-0408">Iron</keyword>
<comment type="cofactor">
    <cofactor evidence="1">
        <name>heme b</name>
        <dbReference type="ChEBI" id="CHEBI:60344"/>
    </cofactor>
</comment>
<dbReference type="SUPFAM" id="SSF57535">
    <property type="entry name" value="Complement control module/SCR domain"/>
    <property type="match status" value="1"/>
</dbReference>
<protein>
    <submittedName>
        <fullName evidence="12">Thyroid peroxidase</fullName>
    </submittedName>
</protein>
<evidence type="ECO:0000256" key="6">
    <source>
        <dbReference type="ARBA" id="ARBA00023004"/>
    </source>
</evidence>
<evidence type="ECO:0000256" key="5">
    <source>
        <dbReference type="ARBA" id="ARBA00023002"/>
    </source>
</evidence>
<sequence length="744" mass="84089">MLVEFNNIRFHSGSLTLLRCLAELLSGADLDLITELSECPSALHPVSCQPSHLSKYRTITGVCNNRQNPRWGAANTALVRWLPAEYEDGEKEPKGWNRERLYNGFQLPLPRTLSREIVRSACKSNDEAYSQLLVHWGQYIDHDITMTPQNSASPVRTGKDCSNSCKNVEPCFPIQTQDACCDAQGCIPFFRSTPDCFVNPQYDTQQALQRQQLNAISSFIDAALIYGSTPHLQSFLRGPNGKLAVNNAVRDPKKRPYLPYMPMLPTSCLQNLQEPHWDRVECFIAGDVRVNEGLPLTILHTLFLREHNRIAEELKHINNHWNAETIFQETRKIIGAVHQIITMRDYLPKIIGSESFQEFIGPYRGYDPTVNPSAANVFATAAFRFGHGTVSPILPRLNESFQEHERFCHLRMHATFFSPWRIVNEGGIEPILRGMIGSAASVASSKMLVAEEVTERLILMNSVERMDLASMNMQRGRDHGLPGYNDWRKFCGLRRVRTLKDLAEVVGDYRVAEKVLNIYKHVDNIDVWLGGLLESLLPGARTGPLFACLIGKQMKMIRDGDRFWWSAEGIFTQQQKNELLQFSLSRLICDNSDVGEVLPDSFQRGTYPCDYVSCDHIPSMNLEAWREKRLDLQQCAYPGTIKNGDFVLSTTSGKLVALYSCSHGFKLKGSAAIVCEGGRWNGQPPQCTVWRSSNMTNRFCRHTTDVLLHMQHILYAQICRTIVLPLSGALLLSAGSKGEREMFQ</sequence>
<dbReference type="PANTHER" id="PTHR11475">
    <property type="entry name" value="OXIDASE/PEROXIDASE"/>
    <property type="match status" value="1"/>
</dbReference>
<feature type="domain" description="Sushi" evidence="11">
    <location>
        <begin position="633"/>
        <end position="689"/>
    </location>
</feature>
<keyword evidence="7" id="KW-1015">Disulfide bond</keyword>
<dbReference type="GeneTree" id="ENSGT00940000158104"/>
<keyword evidence="4" id="KW-0732">Signal</keyword>
<dbReference type="InterPro" id="IPR035976">
    <property type="entry name" value="Sushi/SCR/CCP_sf"/>
</dbReference>
<feature type="binding site" description="axial binding residue" evidence="9">
    <location>
        <position position="387"/>
    </location>
    <ligand>
        <name>heme b</name>
        <dbReference type="ChEBI" id="CHEBI:60344"/>
    </ligand>
    <ligandPart>
        <name>Fe</name>
        <dbReference type="ChEBI" id="CHEBI:18248"/>
    </ligandPart>
</feature>
<evidence type="ECO:0000256" key="7">
    <source>
        <dbReference type="ARBA" id="ARBA00023157"/>
    </source>
</evidence>
<dbReference type="CDD" id="cd00033">
    <property type="entry name" value="CCP"/>
    <property type="match status" value="1"/>
</dbReference>
<proteinExistence type="inferred from homology"/>